<comment type="caution">
    <text evidence="1">The sequence shown here is derived from an EMBL/GenBank/DDBJ whole genome shotgun (WGS) entry which is preliminary data.</text>
</comment>
<gene>
    <name evidence="1" type="ORF">PCOR1329_LOCUS42559</name>
</gene>
<dbReference type="EMBL" id="CAUYUJ010015113">
    <property type="protein sequence ID" value="CAK0850009.1"/>
    <property type="molecule type" value="Genomic_DNA"/>
</dbReference>
<organism evidence="1 2">
    <name type="scientific">Prorocentrum cordatum</name>
    <dbReference type="NCBI Taxonomy" id="2364126"/>
    <lineage>
        <taxon>Eukaryota</taxon>
        <taxon>Sar</taxon>
        <taxon>Alveolata</taxon>
        <taxon>Dinophyceae</taxon>
        <taxon>Prorocentrales</taxon>
        <taxon>Prorocentraceae</taxon>
        <taxon>Prorocentrum</taxon>
    </lineage>
</organism>
<accession>A0ABN9TUT0</accession>
<feature type="non-terminal residue" evidence="1">
    <location>
        <position position="54"/>
    </location>
</feature>
<sequence length="54" mass="5473">VTPQQLQASGWVDGIGGAIAASEQGTVAPPERAIDYTAMCPFLAAGSQIEVIAD</sequence>
<reference evidence="1" key="1">
    <citation type="submission" date="2023-10" db="EMBL/GenBank/DDBJ databases">
        <authorList>
            <person name="Chen Y."/>
            <person name="Shah S."/>
            <person name="Dougan E. K."/>
            <person name="Thang M."/>
            <person name="Chan C."/>
        </authorList>
    </citation>
    <scope>NUCLEOTIDE SEQUENCE [LARGE SCALE GENOMIC DNA]</scope>
</reference>
<name>A0ABN9TUT0_9DINO</name>
<keyword evidence="2" id="KW-1185">Reference proteome</keyword>
<feature type="non-terminal residue" evidence="1">
    <location>
        <position position="1"/>
    </location>
</feature>
<proteinExistence type="predicted"/>
<protein>
    <submittedName>
        <fullName evidence="1">Uncharacterized protein</fullName>
    </submittedName>
</protein>
<dbReference type="Proteomes" id="UP001189429">
    <property type="component" value="Unassembled WGS sequence"/>
</dbReference>
<evidence type="ECO:0000313" key="2">
    <source>
        <dbReference type="Proteomes" id="UP001189429"/>
    </source>
</evidence>
<evidence type="ECO:0000313" key="1">
    <source>
        <dbReference type="EMBL" id="CAK0850009.1"/>
    </source>
</evidence>